<keyword evidence="4" id="KW-1185">Reference proteome</keyword>
<accession>A0A3B0MJ68</accession>
<evidence type="ECO:0000259" key="1">
    <source>
        <dbReference type="Pfam" id="PF26078"/>
    </source>
</evidence>
<dbReference type="InterPro" id="IPR058530">
    <property type="entry name" value="Baseplate_J-like_C"/>
</dbReference>
<reference evidence="4" key="1">
    <citation type="submission" date="2018-08" db="EMBL/GenBank/DDBJ databases">
        <authorList>
            <person name="Rodrigo-Torres L."/>
            <person name="Arahal R. D."/>
            <person name="Lucena T."/>
        </authorList>
    </citation>
    <scope>NUCLEOTIDE SEQUENCE [LARGE SCALE GENOMIC DNA]</scope>
    <source>
        <strain evidence="4">CECT 7235</strain>
    </source>
</reference>
<evidence type="ECO:0000313" key="4">
    <source>
        <dbReference type="Proteomes" id="UP000272908"/>
    </source>
</evidence>
<proteinExistence type="predicted"/>
<gene>
    <name evidence="3" type="ORF">ROE7235_03391</name>
</gene>
<feature type="domain" description="Baseplate J-like central" evidence="1">
    <location>
        <begin position="136"/>
        <end position="207"/>
    </location>
</feature>
<dbReference type="Pfam" id="PF26079">
    <property type="entry name" value="Baseplate_J_C"/>
    <property type="match status" value="1"/>
</dbReference>
<dbReference type="InterPro" id="IPR052726">
    <property type="entry name" value="Phage_Baseplate_Hub"/>
</dbReference>
<organism evidence="3 4">
    <name type="scientific">Roseinatronobacter ekhonensis</name>
    <dbReference type="NCBI Taxonomy" id="254356"/>
    <lineage>
        <taxon>Bacteria</taxon>
        <taxon>Pseudomonadati</taxon>
        <taxon>Pseudomonadota</taxon>
        <taxon>Alphaproteobacteria</taxon>
        <taxon>Rhodobacterales</taxon>
        <taxon>Paracoccaceae</taxon>
        <taxon>Roseinatronobacter</taxon>
    </lineage>
</organism>
<dbReference type="RefSeq" id="WP_121096730.1">
    <property type="nucleotide sequence ID" value="NZ_UIHC01000060.1"/>
</dbReference>
<dbReference type="InterPro" id="IPR058531">
    <property type="entry name" value="Baseplate_J_M"/>
</dbReference>
<protein>
    <submittedName>
        <fullName evidence="3">Uncharacterized protein</fullName>
    </submittedName>
</protein>
<feature type="domain" description="Baseplate J-like C-terminal" evidence="2">
    <location>
        <begin position="215"/>
        <end position="295"/>
    </location>
</feature>
<dbReference type="Pfam" id="PF26078">
    <property type="entry name" value="Baseplate_J_M"/>
    <property type="match status" value="1"/>
</dbReference>
<dbReference type="PANTHER" id="PTHR35862:SF1">
    <property type="entry name" value="FELS-2 PROPHAGE PROTEIN"/>
    <property type="match status" value="1"/>
</dbReference>
<dbReference type="EMBL" id="UIHC01000060">
    <property type="protein sequence ID" value="SUZ33618.1"/>
    <property type="molecule type" value="Genomic_DNA"/>
</dbReference>
<dbReference type="Proteomes" id="UP000272908">
    <property type="component" value="Unassembled WGS sequence"/>
</dbReference>
<dbReference type="AlphaFoldDB" id="A0A3B0MJ68"/>
<dbReference type="InterPro" id="IPR014507">
    <property type="entry name" value="Baseplate_assembly_J_pred"/>
</dbReference>
<sequence length="298" mass="31548">MSARFAQIDLSRLPAPEVIEPLDYEALLAEMKAFVAERDPDLGAVLELESEPAVKVLQAAAYFRMLDRARVNDAARAVLLPHATGTDLDNLAALLGVARLVVTPGDLDAAPPVAPIMESDARFRARAQLSLQAYSSGGPAGAYRYWAMTASADVLDAVVDSPNPGEVRVVVLKDPSSAMDDAGLVQTVTDVVTHEDIRILCDNVYVQMPTFLPVTVEAHLDILDGPDPAPVIAAAEAALDAYLTQTYRLGGSVTRSGLMAALHQEGVREVSLIAPAASVNAADDEVPQVTQITITEAV</sequence>
<evidence type="ECO:0000259" key="2">
    <source>
        <dbReference type="Pfam" id="PF26079"/>
    </source>
</evidence>
<dbReference type="PIRSF" id="PIRSF020481">
    <property type="entry name" value="BAP"/>
    <property type="match status" value="1"/>
</dbReference>
<evidence type="ECO:0000313" key="3">
    <source>
        <dbReference type="EMBL" id="SUZ33618.1"/>
    </source>
</evidence>
<dbReference type="PANTHER" id="PTHR35862">
    <property type="entry name" value="FELS-2 PROPHAGE PROTEIN"/>
    <property type="match status" value="1"/>
</dbReference>
<name>A0A3B0MJ68_9RHOB</name>
<dbReference type="OrthoDB" id="9793802at2"/>